<feature type="transmembrane region" description="Helical" evidence="6">
    <location>
        <begin position="276"/>
        <end position="298"/>
    </location>
</feature>
<feature type="transmembrane region" description="Helical" evidence="6">
    <location>
        <begin position="319"/>
        <end position="338"/>
    </location>
</feature>
<keyword evidence="5 6" id="KW-0472">Membrane</keyword>
<evidence type="ECO:0000256" key="6">
    <source>
        <dbReference type="SAM" id="Phobius"/>
    </source>
</evidence>
<dbReference type="RefSeq" id="WP_091341216.1">
    <property type="nucleotide sequence ID" value="NZ_FNRM01000003.1"/>
</dbReference>
<sequence length="783" mass="86909">MRDFLLRSVVYRPISTLLICLTIIIAVSWGAGLLVFKGDSRVFFKPDNPQLQAFDQMESVYAKSDNVAFLLVPKNRDIFTRENIELIHSLTDRSWQIPYVSRVDSLTNFQHSFASDDELIVGDLVRNPQLIDQPMLDQLRAISLREPLLVKRLISEQGHVSLINVTVQKQGVDPEQELADISQYARKLQQEFSQTYPDVDIHLTGLVMMDVAFIEAALYDNETLVPLMFIVVFLAIGLLLKTITGSIAALIIAISSIAVTLGATGWLGIYLTPPSAAAPIMILTIVVADCVHILSGMIHEMRQGKTRHQALYDSVSTNLKPIFLTSATTALGFLTMNFSDVPPFQDLGNMVAFGVMIAFVLSITLFPALLSLLPMKVSSQQNYQGSPLMTKMSHFVVAHHRRLLPGSVIVMACMLLFIPQNELNDKYVEFFDESVPFRAATELMEQELSGIDTLEFSIETGVTGGINNPQVIAAIADFSDWLRTLPEVDHVNTITDIFKRLNKNMHNDDPSWYKLPDNEELAAQYLLLYEMSLPMGLDLNNQVNLDKSATRLVVTLKNLSTYQLLELEEYVSDWFAEQYPDLELKSSSISLMFAHVSKKNIESMLFGSVIALILISPILGVALRSAKYGLISLLPNLLPAGIAFGIWGLLVGEVGLGLSVIIGTTLGIVVDDTVHFISKYLHARRERQMSPQDAVHYSFQRVGPALWITTFILIGGFLILGLSTYRVNAEMGIMTATTIAVALIIDFIFLPSLLIATDKAAVAAQPDEDIENNQLTPKEKLPC</sequence>
<dbReference type="PROSITE" id="PS50156">
    <property type="entry name" value="SSD"/>
    <property type="match status" value="1"/>
</dbReference>
<dbReference type="Gene3D" id="1.20.1640.10">
    <property type="entry name" value="Multidrug efflux transporter AcrB transmembrane domain"/>
    <property type="match status" value="2"/>
</dbReference>
<dbReference type="InterPro" id="IPR004869">
    <property type="entry name" value="MMPL_dom"/>
</dbReference>
<keyword evidence="9" id="KW-1185">Reference proteome</keyword>
<feature type="domain" description="SSD" evidence="7">
    <location>
        <begin position="246"/>
        <end position="372"/>
    </location>
</feature>
<comment type="subcellular location">
    <subcellularLocation>
        <location evidence="1">Cell membrane</location>
        <topology evidence="1">Multi-pass membrane protein</topology>
    </subcellularLocation>
</comment>
<keyword evidence="4 6" id="KW-1133">Transmembrane helix</keyword>
<evidence type="ECO:0000313" key="8">
    <source>
        <dbReference type="EMBL" id="SEA40368.1"/>
    </source>
</evidence>
<feature type="transmembrane region" description="Helical" evidence="6">
    <location>
        <begin position="656"/>
        <end position="681"/>
    </location>
</feature>
<feature type="transmembrane region" description="Helical" evidence="6">
    <location>
        <begin position="604"/>
        <end position="623"/>
    </location>
</feature>
<organism evidence="8 9">
    <name type="scientific">Alkalimonas amylolytica</name>
    <dbReference type="NCBI Taxonomy" id="152573"/>
    <lineage>
        <taxon>Bacteria</taxon>
        <taxon>Pseudomonadati</taxon>
        <taxon>Pseudomonadota</taxon>
        <taxon>Gammaproteobacteria</taxon>
        <taxon>Alkalimonas</taxon>
    </lineage>
</organism>
<feature type="transmembrane region" description="Helical" evidence="6">
    <location>
        <begin position="402"/>
        <end position="419"/>
    </location>
</feature>
<evidence type="ECO:0000259" key="7">
    <source>
        <dbReference type="PROSITE" id="PS50156"/>
    </source>
</evidence>
<feature type="transmembrane region" description="Helical" evidence="6">
    <location>
        <begin position="14"/>
        <end position="36"/>
    </location>
</feature>
<feature type="transmembrane region" description="Helical" evidence="6">
    <location>
        <begin position="224"/>
        <end position="240"/>
    </location>
</feature>
<evidence type="ECO:0000256" key="5">
    <source>
        <dbReference type="ARBA" id="ARBA00023136"/>
    </source>
</evidence>
<dbReference type="AlphaFoldDB" id="A0A1H4AX64"/>
<keyword evidence="2" id="KW-1003">Cell membrane</keyword>
<dbReference type="STRING" id="152573.SAMN04488051_10363"/>
<dbReference type="GO" id="GO:0005886">
    <property type="term" value="C:plasma membrane"/>
    <property type="evidence" value="ECO:0007669"/>
    <property type="project" value="UniProtKB-SubCell"/>
</dbReference>
<dbReference type="EMBL" id="FNRM01000003">
    <property type="protein sequence ID" value="SEA40368.1"/>
    <property type="molecule type" value="Genomic_DNA"/>
</dbReference>
<evidence type="ECO:0000256" key="2">
    <source>
        <dbReference type="ARBA" id="ARBA00022475"/>
    </source>
</evidence>
<accession>A0A1H4AX64</accession>
<feature type="transmembrane region" description="Helical" evidence="6">
    <location>
        <begin position="731"/>
        <end position="750"/>
    </location>
</feature>
<dbReference type="PANTHER" id="PTHR33406:SF12">
    <property type="entry name" value="BLR2997 PROTEIN"/>
    <property type="match status" value="1"/>
</dbReference>
<evidence type="ECO:0000313" key="9">
    <source>
        <dbReference type="Proteomes" id="UP000198773"/>
    </source>
</evidence>
<feature type="transmembrane region" description="Helical" evidence="6">
    <location>
        <begin position="702"/>
        <end position="725"/>
    </location>
</feature>
<proteinExistence type="predicted"/>
<dbReference type="PANTHER" id="PTHR33406">
    <property type="entry name" value="MEMBRANE PROTEIN MJ1562-RELATED"/>
    <property type="match status" value="1"/>
</dbReference>
<gene>
    <name evidence="8" type="ORF">SAMN04488051_10363</name>
</gene>
<evidence type="ECO:0000256" key="4">
    <source>
        <dbReference type="ARBA" id="ARBA00022989"/>
    </source>
</evidence>
<feature type="transmembrane region" description="Helical" evidence="6">
    <location>
        <begin position="350"/>
        <end position="373"/>
    </location>
</feature>
<feature type="transmembrane region" description="Helical" evidence="6">
    <location>
        <begin position="247"/>
        <end position="270"/>
    </location>
</feature>
<dbReference type="SUPFAM" id="SSF82866">
    <property type="entry name" value="Multidrug efflux transporter AcrB transmembrane domain"/>
    <property type="match status" value="2"/>
</dbReference>
<feature type="transmembrane region" description="Helical" evidence="6">
    <location>
        <begin position="630"/>
        <end position="650"/>
    </location>
</feature>
<dbReference type="Pfam" id="PF03176">
    <property type="entry name" value="MMPL"/>
    <property type="match status" value="2"/>
</dbReference>
<evidence type="ECO:0000256" key="1">
    <source>
        <dbReference type="ARBA" id="ARBA00004651"/>
    </source>
</evidence>
<name>A0A1H4AX64_ALKAM</name>
<reference evidence="8 9" key="1">
    <citation type="submission" date="2016-10" db="EMBL/GenBank/DDBJ databases">
        <authorList>
            <person name="de Groot N.N."/>
        </authorList>
    </citation>
    <scope>NUCLEOTIDE SEQUENCE [LARGE SCALE GENOMIC DNA]</scope>
    <source>
        <strain evidence="8 9">CGMCC 1.3430</strain>
    </source>
</reference>
<dbReference type="InterPro" id="IPR050545">
    <property type="entry name" value="Mycobact_MmpL"/>
</dbReference>
<keyword evidence="3 6" id="KW-0812">Transmembrane</keyword>
<protein>
    <recommendedName>
        <fullName evidence="7">SSD domain-containing protein</fullName>
    </recommendedName>
</protein>
<dbReference type="InterPro" id="IPR000731">
    <property type="entry name" value="SSD"/>
</dbReference>
<dbReference type="Proteomes" id="UP000198773">
    <property type="component" value="Unassembled WGS sequence"/>
</dbReference>
<dbReference type="OrthoDB" id="9803781at2"/>
<evidence type="ECO:0000256" key="3">
    <source>
        <dbReference type="ARBA" id="ARBA00022692"/>
    </source>
</evidence>